<evidence type="ECO:0000313" key="1">
    <source>
        <dbReference type="EMBL" id="PON71569.1"/>
    </source>
</evidence>
<organism evidence="1 2">
    <name type="scientific">Parasponia andersonii</name>
    <name type="common">Sponia andersonii</name>
    <dbReference type="NCBI Taxonomy" id="3476"/>
    <lineage>
        <taxon>Eukaryota</taxon>
        <taxon>Viridiplantae</taxon>
        <taxon>Streptophyta</taxon>
        <taxon>Embryophyta</taxon>
        <taxon>Tracheophyta</taxon>
        <taxon>Spermatophyta</taxon>
        <taxon>Magnoliopsida</taxon>
        <taxon>eudicotyledons</taxon>
        <taxon>Gunneridae</taxon>
        <taxon>Pentapetalae</taxon>
        <taxon>rosids</taxon>
        <taxon>fabids</taxon>
        <taxon>Rosales</taxon>
        <taxon>Cannabaceae</taxon>
        <taxon>Parasponia</taxon>
    </lineage>
</organism>
<accession>A0A2P5DE65</accession>
<sequence>MNLLCLYDQNSLMLEFGLLCWVLFWEHVLAN</sequence>
<comment type="caution">
    <text evidence="1">The sequence shown here is derived from an EMBL/GenBank/DDBJ whole genome shotgun (WGS) entry which is preliminary data.</text>
</comment>
<dbReference type="Proteomes" id="UP000237105">
    <property type="component" value="Unassembled WGS sequence"/>
</dbReference>
<name>A0A2P5DE65_PARAD</name>
<protein>
    <submittedName>
        <fullName evidence="1">Uncharacterized protein</fullName>
    </submittedName>
</protein>
<evidence type="ECO:0000313" key="2">
    <source>
        <dbReference type="Proteomes" id="UP000237105"/>
    </source>
</evidence>
<keyword evidence="2" id="KW-1185">Reference proteome</keyword>
<dbReference type="EMBL" id="JXTB01000044">
    <property type="protein sequence ID" value="PON71569.1"/>
    <property type="molecule type" value="Genomic_DNA"/>
</dbReference>
<dbReference type="AlphaFoldDB" id="A0A2P5DE65"/>
<reference evidence="2" key="1">
    <citation type="submission" date="2016-06" db="EMBL/GenBank/DDBJ databases">
        <title>Parallel loss of symbiosis genes in relatives of nitrogen-fixing non-legume Parasponia.</title>
        <authorList>
            <person name="Van Velzen R."/>
            <person name="Holmer R."/>
            <person name="Bu F."/>
            <person name="Rutten L."/>
            <person name="Van Zeijl A."/>
            <person name="Liu W."/>
            <person name="Santuari L."/>
            <person name="Cao Q."/>
            <person name="Sharma T."/>
            <person name="Shen D."/>
            <person name="Roswanjaya Y."/>
            <person name="Wardhani T."/>
            <person name="Kalhor M.S."/>
            <person name="Jansen J."/>
            <person name="Van den Hoogen J."/>
            <person name="Gungor B."/>
            <person name="Hartog M."/>
            <person name="Hontelez J."/>
            <person name="Verver J."/>
            <person name="Yang W.-C."/>
            <person name="Schijlen E."/>
            <person name="Repin R."/>
            <person name="Schilthuizen M."/>
            <person name="Schranz E."/>
            <person name="Heidstra R."/>
            <person name="Miyata K."/>
            <person name="Fedorova E."/>
            <person name="Kohlen W."/>
            <person name="Bisseling T."/>
            <person name="Smit S."/>
            <person name="Geurts R."/>
        </authorList>
    </citation>
    <scope>NUCLEOTIDE SEQUENCE [LARGE SCALE GENOMIC DNA]</scope>
    <source>
        <strain evidence="2">cv. WU1-14</strain>
    </source>
</reference>
<proteinExistence type="predicted"/>
<gene>
    <name evidence="1" type="ORF">PanWU01x14_073660</name>
</gene>